<keyword evidence="5" id="KW-1185">Reference proteome</keyword>
<dbReference type="InterPro" id="IPR048493">
    <property type="entry name" value="DUF1980_N"/>
</dbReference>
<evidence type="ECO:0000256" key="1">
    <source>
        <dbReference type="SAM" id="Phobius"/>
    </source>
</evidence>
<dbReference type="InterPro" id="IPR052955">
    <property type="entry name" value="UPF0703_membrane_permease"/>
</dbReference>
<accession>A0A4R1Q6E8</accession>
<evidence type="ECO:0000313" key="4">
    <source>
        <dbReference type="EMBL" id="TCL37404.1"/>
    </source>
</evidence>
<dbReference type="Pfam" id="PF21537">
    <property type="entry name" value="DUF1980_C"/>
    <property type="match status" value="1"/>
</dbReference>
<organism evidence="4 5">
    <name type="scientific">Anaerospora hongkongensis</name>
    <dbReference type="NCBI Taxonomy" id="244830"/>
    <lineage>
        <taxon>Bacteria</taxon>
        <taxon>Bacillati</taxon>
        <taxon>Bacillota</taxon>
        <taxon>Negativicutes</taxon>
        <taxon>Selenomonadales</taxon>
        <taxon>Sporomusaceae</taxon>
        <taxon>Anaerospora</taxon>
    </lineage>
</organism>
<dbReference type="Pfam" id="PF09323">
    <property type="entry name" value="DUF1980"/>
    <property type="match status" value="1"/>
</dbReference>
<protein>
    <submittedName>
        <fullName evidence="4">Putative membrane protein</fullName>
    </submittedName>
</protein>
<feature type="transmembrane region" description="Helical" evidence="1">
    <location>
        <begin position="49"/>
        <end position="69"/>
    </location>
</feature>
<evidence type="ECO:0000259" key="3">
    <source>
        <dbReference type="Pfam" id="PF21537"/>
    </source>
</evidence>
<feature type="transmembrane region" description="Helical" evidence="1">
    <location>
        <begin position="81"/>
        <end position="97"/>
    </location>
</feature>
<reference evidence="4 5" key="1">
    <citation type="submission" date="2019-03" db="EMBL/GenBank/DDBJ databases">
        <title>Genomic Encyclopedia of Type Strains, Phase IV (KMG-IV): sequencing the most valuable type-strain genomes for metagenomic binning, comparative biology and taxonomic classification.</title>
        <authorList>
            <person name="Goeker M."/>
        </authorList>
    </citation>
    <scope>NUCLEOTIDE SEQUENCE [LARGE SCALE GENOMIC DNA]</scope>
    <source>
        <strain evidence="4 5">DSM 15969</strain>
    </source>
</reference>
<evidence type="ECO:0000259" key="2">
    <source>
        <dbReference type="Pfam" id="PF09323"/>
    </source>
</evidence>
<dbReference type="InterPro" id="IPR048447">
    <property type="entry name" value="DUF1980_C"/>
</dbReference>
<comment type="caution">
    <text evidence="4">The sequence shown here is derived from an EMBL/GenBank/DDBJ whole genome shotgun (WGS) entry which is preliminary data.</text>
</comment>
<proteinExistence type="predicted"/>
<dbReference type="Proteomes" id="UP000295063">
    <property type="component" value="Unassembled WGS sequence"/>
</dbReference>
<keyword evidence="1" id="KW-0472">Membrane</keyword>
<feature type="transmembrane region" description="Helical" evidence="1">
    <location>
        <begin position="12"/>
        <end position="29"/>
    </location>
</feature>
<feature type="domain" description="DUF1980" evidence="3">
    <location>
        <begin position="126"/>
        <end position="254"/>
    </location>
</feature>
<sequence>MRSKYVLDWDALLRSAILLGFIILLIWLIKTEQLTLYINPKFSSMLEIAAYLLIPMLAAQLLTIYRPIAPLHEPHKHGSRWSYLPFIVVLLLAFALPDHVLNANLVGTKGLNSQTAASTMAVYEMSRPLAATLRQAPLIKVTDKDYTEIMNELQFFTQDYVDKEITMTGFVFTPPGATPKQFSLVRYVVVCCTADALPYGILCEAEDKADYEEGMWLTVTGRIQQVPYEDKMVPSIKLTSVKKVPEPKAPYVFPPS</sequence>
<dbReference type="EMBL" id="SLUI01000006">
    <property type="protein sequence ID" value="TCL37404.1"/>
    <property type="molecule type" value="Genomic_DNA"/>
</dbReference>
<gene>
    <name evidence="4" type="ORF">EV210_106273</name>
</gene>
<dbReference type="PANTHER" id="PTHR40047">
    <property type="entry name" value="UPF0703 PROTEIN YCGQ"/>
    <property type="match status" value="1"/>
</dbReference>
<dbReference type="PANTHER" id="PTHR40047:SF1">
    <property type="entry name" value="UPF0703 PROTEIN YCGQ"/>
    <property type="match status" value="1"/>
</dbReference>
<name>A0A4R1Q6E8_9FIRM</name>
<dbReference type="InterPro" id="IPR015402">
    <property type="entry name" value="DUF1980"/>
</dbReference>
<keyword evidence="1" id="KW-1133">Transmembrane helix</keyword>
<dbReference type="NCBIfam" id="TIGR03943">
    <property type="entry name" value="TIGR03943 family putative permease subunit"/>
    <property type="match status" value="1"/>
</dbReference>
<keyword evidence="1" id="KW-0812">Transmembrane</keyword>
<feature type="domain" description="DUF1980" evidence="2">
    <location>
        <begin position="13"/>
        <end position="111"/>
    </location>
</feature>
<dbReference type="AlphaFoldDB" id="A0A4R1Q6E8"/>
<evidence type="ECO:0000313" key="5">
    <source>
        <dbReference type="Proteomes" id="UP000295063"/>
    </source>
</evidence>